<organism evidence="3 4">
    <name type="scientific">Pseudogemmobacter faecipullorum</name>
    <dbReference type="NCBI Taxonomy" id="2755041"/>
    <lineage>
        <taxon>Bacteria</taxon>
        <taxon>Pseudomonadati</taxon>
        <taxon>Pseudomonadota</taxon>
        <taxon>Alphaproteobacteria</taxon>
        <taxon>Rhodobacterales</taxon>
        <taxon>Paracoccaceae</taxon>
        <taxon>Pseudogemmobacter</taxon>
    </lineage>
</organism>
<evidence type="ECO:0000313" key="3">
    <source>
        <dbReference type="EMBL" id="MCB5412300.1"/>
    </source>
</evidence>
<dbReference type="InterPro" id="IPR036249">
    <property type="entry name" value="Thioredoxin-like_sf"/>
</dbReference>
<keyword evidence="2" id="KW-0812">Transmembrane</keyword>
<dbReference type="EMBL" id="JACDXX010000040">
    <property type="protein sequence ID" value="MCB5412300.1"/>
    <property type="molecule type" value="Genomic_DNA"/>
</dbReference>
<evidence type="ECO:0000256" key="2">
    <source>
        <dbReference type="SAM" id="Phobius"/>
    </source>
</evidence>
<accession>A0ABS8CSB9</accession>
<comment type="similarity">
    <text evidence="1">Belongs to the SCO1/2 family.</text>
</comment>
<protein>
    <submittedName>
        <fullName evidence="3">SCO family protein</fullName>
    </submittedName>
</protein>
<dbReference type="Pfam" id="PF02630">
    <property type="entry name" value="SCO1-SenC"/>
    <property type="match status" value="1"/>
</dbReference>
<dbReference type="CDD" id="cd02968">
    <property type="entry name" value="SCO"/>
    <property type="match status" value="1"/>
</dbReference>
<proteinExistence type="inferred from homology"/>
<evidence type="ECO:0000313" key="4">
    <source>
        <dbReference type="Proteomes" id="UP001198571"/>
    </source>
</evidence>
<gene>
    <name evidence="3" type="ORF">H0485_20225</name>
</gene>
<dbReference type="PANTHER" id="PTHR12151:SF25">
    <property type="entry name" value="LINALOOL DEHYDRATASE_ISOMERASE DOMAIN-CONTAINING PROTEIN"/>
    <property type="match status" value="1"/>
</dbReference>
<dbReference type="Proteomes" id="UP001198571">
    <property type="component" value="Unassembled WGS sequence"/>
</dbReference>
<dbReference type="Gene3D" id="3.40.30.10">
    <property type="entry name" value="Glutaredoxin"/>
    <property type="match status" value="1"/>
</dbReference>
<sequence length="196" mass="21737">MSVQRRLLIALWALVVVALGLVAWFLMLSPDRQRAGALEFGRGDYVLQRHDGGAFTQETLIGQPSLVFFGFTHCPDVCPTTIGDILTWQEELGDEAADLRIFFVTVDPERDSPEILADYVGWLPGAVGVTGPVDEIHKAMQAFRIFARKVPTSGGDYSMDHSSSVQLFGADGRFVTHISYQAPLEQALERLRMVLR</sequence>
<keyword evidence="4" id="KW-1185">Reference proteome</keyword>
<keyword evidence="2" id="KW-0472">Membrane</keyword>
<keyword evidence="2" id="KW-1133">Transmembrane helix</keyword>
<comment type="caution">
    <text evidence="3">The sequence shown here is derived from an EMBL/GenBank/DDBJ whole genome shotgun (WGS) entry which is preliminary data.</text>
</comment>
<feature type="transmembrane region" description="Helical" evidence="2">
    <location>
        <begin position="7"/>
        <end position="27"/>
    </location>
</feature>
<name>A0ABS8CSB9_9RHOB</name>
<dbReference type="RefSeq" id="WP_226937723.1">
    <property type="nucleotide sequence ID" value="NZ_JACDXX010000040.1"/>
</dbReference>
<dbReference type="InterPro" id="IPR003782">
    <property type="entry name" value="SCO1/SenC"/>
</dbReference>
<evidence type="ECO:0000256" key="1">
    <source>
        <dbReference type="ARBA" id="ARBA00010996"/>
    </source>
</evidence>
<dbReference type="PANTHER" id="PTHR12151">
    <property type="entry name" value="ELECTRON TRANSPORT PROTIN SCO1/SENC FAMILY MEMBER"/>
    <property type="match status" value="1"/>
</dbReference>
<reference evidence="3 4" key="1">
    <citation type="submission" date="2020-07" db="EMBL/GenBank/DDBJ databases">
        <title>Pseudogemmobacter sp. nov., isolated from poultry manure in Taiwan.</title>
        <authorList>
            <person name="Lin S.-Y."/>
            <person name="Tang Y.-S."/>
            <person name="Young C.-C."/>
        </authorList>
    </citation>
    <scope>NUCLEOTIDE SEQUENCE [LARGE SCALE GENOMIC DNA]</scope>
    <source>
        <strain evidence="3 4">CC-YST710</strain>
    </source>
</reference>
<dbReference type="SUPFAM" id="SSF52833">
    <property type="entry name" value="Thioredoxin-like"/>
    <property type="match status" value="1"/>
</dbReference>